<protein>
    <submittedName>
        <fullName evidence="2">Internal virion protein</fullName>
    </submittedName>
</protein>
<keyword evidence="3" id="KW-1185">Reference proteome</keyword>
<dbReference type="EMBL" id="MT951568">
    <property type="protein sequence ID" value="QOI69543.1"/>
    <property type="molecule type" value="Genomic_DNA"/>
</dbReference>
<accession>A0A868C0K7</accession>
<sequence>MNTLDLAGLTLDQKFEAAGKFAGVPSQLFAGMWAVESGKGTNMTSRAGARGHFQTMPDTQATWEERTGRKYDPDNFDDSLNMAALTMRENMGKFKTIPDALRAYNAGWDRAKWGNDETSAYVGKIASEGGMALAGAMTMTYNKVNPNGNIDAAFSGKEFDEALFEKAWAGEALGDFSALKAAAIKKHLTDVEKGTANLAAVQTAAINVGEANTVQLAHAAQAAVEKDAAANVAAFTATTGKSTIDTSTATISSKEIRARMDAALEREKYAQSLTINDKWGASFGTSLMAGALRYFDNEVNDAYPKGWSYMDSAYEQEKGYSLKEREFLREATSPQDVERIRADIAQQRFDAQLLGHLSESSRLGWSIAAGFSDPVGWAAGLGVGKAAQMAKVGAATYAAAGRPVAAIASAAAEGAVGNLITGAALDAMGDYRTMGDYISDAGFGLAFGATLSAPGIARDVRIAGVQRAMHAQAAIQDAELALRAQELAGPGATPDQLARAMQTVEEADENAWRQATLGNVPDGDRFMARADIGDTPDPAVSYSRFANDSERLAYIQQQQFDQSIAGDDMRAMVAEFSKRSEDIVARYPIDEAKLKTFLSYADFEATSTILMADKSPVSKALGILIAESPEGAAGRHSTASVSRTAHFEQYMGNINRNTDQMFDVWAREQGYGTIRQTLDNDIRIRFNKEVQLEMNRRWNNQPEGAIHPAVKRAADMYDQGYKIMGKDQRHVGVIGADAIDLNTNGYFQRSWNLGMLRGMGTSQRAAFVNALEDQFRTVAGFTDSADFNVRSLAVTYLARLEHRAVGMLDVPANLYSNDAGAIIRDALHSLGLSEDEVASQMQRFTRGGAGHTKSRIDMDYGKQYDDGAGNMFTLVDFLDNDMNGLYRRYAQRTAGDVALAKYGIMGENGIKVAQEAMLRTGASQKALDAFEQLAAEMTGKRVGKQGDPLIAQNARSLTNLSRMGGAVFPQMGAYVDAVVGLGVTRALRAAGATNKMRKEVQAMVRGETVHNPILSGLEGLGPDFGTADYRIFGMFDTPEMADIAGKETVGVVTKAIRGGANLQRVLSGHRWVTAAQTRGFADQIVRKAMRFIKEGGEDVALKDMGIQGEMVSTLQARLNKIATFDTNGELMSFDPRKLDVDDIAGRRAVIAFRDSVLRGTNQIMNKEFPGEVGKWAHNGWLKLLFQFRTFSMVAQQKSFNRILHTKGAAKLTGLLLGGMAIAAPIHMARAALRASLMSENDREEFLDKQLHPMALGRATMNYLAAMGLWADVIEAGSGLGTGWADAFGFDMPEGLKPTGGRTMKDTDLIGGQLAPSLGVINDIGQGVMGKPDKLWKSAPFASLPYIQPVLMGIDSALDDGE</sequence>
<feature type="domain" description="Transglycosylase SLT" evidence="1">
    <location>
        <begin position="15"/>
        <end position="112"/>
    </location>
</feature>
<proteinExistence type="predicted"/>
<dbReference type="CDD" id="cd00254">
    <property type="entry name" value="LT-like"/>
    <property type="match status" value="1"/>
</dbReference>
<dbReference type="InterPro" id="IPR008258">
    <property type="entry name" value="Transglycosylase_SLT_dom_1"/>
</dbReference>
<dbReference type="Gene3D" id="1.10.530.10">
    <property type="match status" value="1"/>
</dbReference>
<dbReference type="Proteomes" id="UP000671943">
    <property type="component" value="Segment"/>
</dbReference>
<organism evidence="2 3">
    <name type="scientific">Xanthomonas phage Xaa_vB_phi31</name>
    <dbReference type="NCBI Taxonomy" id="2776752"/>
    <lineage>
        <taxon>Viruses</taxon>
        <taxon>Duplodnaviria</taxon>
        <taxon>Heunggongvirae</taxon>
        <taxon>Uroviricota</taxon>
        <taxon>Caudoviricetes</taxon>
        <taxon>Autographivirales</taxon>
        <taxon>Autonotataviridae</taxon>
        <taxon>Gujervirinae</taxon>
        <taxon>Pazvirus</taxon>
        <taxon>Pazvirus 31</taxon>
    </lineage>
</organism>
<evidence type="ECO:0000313" key="3">
    <source>
        <dbReference type="Proteomes" id="UP000671943"/>
    </source>
</evidence>
<evidence type="ECO:0000313" key="2">
    <source>
        <dbReference type="EMBL" id="QOI69543.1"/>
    </source>
</evidence>
<evidence type="ECO:0000259" key="1">
    <source>
        <dbReference type="Pfam" id="PF01464"/>
    </source>
</evidence>
<dbReference type="Pfam" id="PF01464">
    <property type="entry name" value="SLT"/>
    <property type="match status" value="1"/>
</dbReference>
<name>A0A868C0K7_9CAUD</name>
<dbReference type="InterPro" id="IPR023346">
    <property type="entry name" value="Lysozyme-like_dom_sf"/>
</dbReference>
<reference evidence="2" key="1">
    <citation type="submission" date="2020-08" db="EMBL/GenBank/DDBJ databases">
        <authorList>
            <person name="Nguyen N.T.T."/>
            <person name="Holtappels D."/>
            <person name="Doan T.T.K."/>
            <person name="Pham H.K.N."/>
            <person name="Wagemans J."/>
        </authorList>
    </citation>
    <scope>NUCLEOTIDE SEQUENCE</scope>
</reference>
<gene>
    <name evidence="2" type="ORF">XaavBphi31_46</name>
</gene>
<dbReference type="SUPFAM" id="SSF53955">
    <property type="entry name" value="Lysozyme-like"/>
    <property type="match status" value="1"/>
</dbReference>